<dbReference type="EMBL" id="JARQWQ010000032">
    <property type="protein sequence ID" value="KAK2561495.1"/>
    <property type="molecule type" value="Genomic_DNA"/>
</dbReference>
<proteinExistence type="predicted"/>
<evidence type="ECO:0000313" key="1">
    <source>
        <dbReference type="EMBL" id="KAK2561495.1"/>
    </source>
</evidence>
<sequence>MTDDTVLKLCGQDSLSELEATPVTLRKSILGLRASEHLQLLTVNSQNIFPVELTGVGEKGPKVEDYISQRTDVFTGEGRLEGLLHLGIDRNVQPVQLPTRKVPIALREPLKHKLDFSTNGHNKEKWQKPPSQHCLCGFSTLNMEPPEPFANPTENIHPIATKSHRYGKNDLRFIKKRLRGSPTKG</sequence>
<keyword evidence="2" id="KW-1185">Reference proteome</keyword>
<reference evidence="1" key="2">
    <citation type="journal article" date="2023" name="Science">
        <title>Genomic signatures of disease resistance in endangered staghorn corals.</title>
        <authorList>
            <person name="Vollmer S.V."/>
            <person name="Selwyn J.D."/>
            <person name="Despard B.A."/>
            <person name="Roesel C.L."/>
        </authorList>
    </citation>
    <scope>NUCLEOTIDE SEQUENCE</scope>
    <source>
        <strain evidence="1">K2</strain>
    </source>
</reference>
<organism evidence="1 2">
    <name type="scientific">Acropora cervicornis</name>
    <name type="common">Staghorn coral</name>
    <dbReference type="NCBI Taxonomy" id="6130"/>
    <lineage>
        <taxon>Eukaryota</taxon>
        <taxon>Metazoa</taxon>
        <taxon>Cnidaria</taxon>
        <taxon>Anthozoa</taxon>
        <taxon>Hexacorallia</taxon>
        <taxon>Scleractinia</taxon>
        <taxon>Astrocoeniina</taxon>
        <taxon>Acroporidae</taxon>
        <taxon>Acropora</taxon>
    </lineage>
</organism>
<evidence type="ECO:0000313" key="2">
    <source>
        <dbReference type="Proteomes" id="UP001249851"/>
    </source>
</evidence>
<gene>
    <name evidence="1" type="ORF">P5673_015466</name>
</gene>
<reference evidence="1" key="1">
    <citation type="journal article" date="2023" name="G3 (Bethesda)">
        <title>Whole genome assembly and annotation of the endangered Caribbean coral Acropora cervicornis.</title>
        <authorList>
            <person name="Selwyn J.D."/>
            <person name="Vollmer S.V."/>
        </authorList>
    </citation>
    <scope>NUCLEOTIDE SEQUENCE</scope>
    <source>
        <strain evidence="1">K2</strain>
    </source>
</reference>
<dbReference type="AlphaFoldDB" id="A0AAD9QHR0"/>
<name>A0AAD9QHR0_ACRCE</name>
<comment type="caution">
    <text evidence="1">The sequence shown here is derived from an EMBL/GenBank/DDBJ whole genome shotgun (WGS) entry which is preliminary data.</text>
</comment>
<protein>
    <submittedName>
        <fullName evidence="1">Uncharacterized protein</fullName>
    </submittedName>
</protein>
<dbReference type="Proteomes" id="UP001249851">
    <property type="component" value="Unassembled WGS sequence"/>
</dbReference>
<accession>A0AAD9QHR0</accession>